<organism evidence="1 2">
    <name type="scientific">Amycolatopsis ultiminotia</name>
    <dbReference type="NCBI Taxonomy" id="543629"/>
    <lineage>
        <taxon>Bacteria</taxon>
        <taxon>Bacillati</taxon>
        <taxon>Actinomycetota</taxon>
        <taxon>Actinomycetes</taxon>
        <taxon>Pseudonocardiales</taxon>
        <taxon>Pseudonocardiaceae</taxon>
        <taxon>Amycolatopsis</taxon>
    </lineage>
</organism>
<reference evidence="2" key="1">
    <citation type="journal article" date="2019" name="Int. J. Syst. Evol. Microbiol.">
        <title>The Global Catalogue of Microorganisms (GCM) 10K type strain sequencing project: providing services to taxonomists for standard genome sequencing and annotation.</title>
        <authorList>
            <consortium name="The Broad Institute Genomics Platform"/>
            <consortium name="The Broad Institute Genome Sequencing Center for Infectious Disease"/>
            <person name="Wu L."/>
            <person name="Ma J."/>
        </authorList>
    </citation>
    <scope>NUCLEOTIDE SEQUENCE [LARGE SCALE GENOMIC DNA]</scope>
    <source>
        <strain evidence="2">JCM 16898</strain>
    </source>
</reference>
<gene>
    <name evidence="1" type="ORF">GCM10022222_61210</name>
</gene>
<proteinExistence type="predicted"/>
<sequence>MTLSLPAGAYLLACDPDRGRIRNRRGTALLIRAAAATDLVLRDRLRDTGGHAESTGLGPTGDLVLDDLLTEAAERGPWSWRALLRRDAMDTLRSLELQMSAAGLLSEQTTALLQRKVLVADDLTRVQAVHERATAALTAPLSEVDASDAALVSLAAAAQIGVRRRTTRRYSARLDELAERAGPMVPVLRKLVRSLRAARIAAASSGGG</sequence>
<dbReference type="InterPro" id="IPR038261">
    <property type="entry name" value="GPP34-like_sf"/>
</dbReference>
<dbReference type="RefSeq" id="WP_344865998.1">
    <property type="nucleotide sequence ID" value="NZ_BAAAZN010000015.1"/>
</dbReference>
<name>A0ABP6XLV7_9PSEU</name>
<protein>
    <submittedName>
        <fullName evidence="1">GPP34 family phosphoprotein</fullName>
    </submittedName>
</protein>
<keyword evidence="2" id="KW-1185">Reference proteome</keyword>
<accession>A0ABP6XLV7</accession>
<dbReference type="Gene3D" id="1.10.3630.10">
    <property type="entry name" value="yeast vps74-n-term truncation variant domain like"/>
    <property type="match status" value="1"/>
</dbReference>
<dbReference type="Proteomes" id="UP001500689">
    <property type="component" value="Unassembled WGS sequence"/>
</dbReference>
<evidence type="ECO:0000313" key="1">
    <source>
        <dbReference type="EMBL" id="GAA3568887.1"/>
    </source>
</evidence>
<dbReference type="EMBL" id="BAAAZN010000015">
    <property type="protein sequence ID" value="GAA3568887.1"/>
    <property type="molecule type" value="Genomic_DNA"/>
</dbReference>
<comment type="caution">
    <text evidence="1">The sequence shown here is derived from an EMBL/GenBank/DDBJ whole genome shotgun (WGS) entry which is preliminary data.</text>
</comment>
<evidence type="ECO:0000313" key="2">
    <source>
        <dbReference type="Proteomes" id="UP001500689"/>
    </source>
</evidence>